<evidence type="ECO:0000313" key="3">
    <source>
        <dbReference type="Proteomes" id="UP001595908"/>
    </source>
</evidence>
<proteinExistence type="predicted"/>
<dbReference type="InterPro" id="IPR000843">
    <property type="entry name" value="HTH_LacI"/>
</dbReference>
<comment type="caution">
    <text evidence="2">The sequence shown here is derived from an EMBL/GenBank/DDBJ whole genome shotgun (WGS) entry which is preliminary data.</text>
</comment>
<dbReference type="SUPFAM" id="SSF47413">
    <property type="entry name" value="lambda repressor-like DNA-binding domains"/>
    <property type="match status" value="1"/>
</dbReference>
<dbReference type="RefSeq" id="WP_341864649.1">
    <property type="nucleotide sequence ID" value="NZ_JBFAGR010000005.1"/>
</dbReference>
<dbReference type="Gene3D" id="1.10.260.40">
    <property type="entry name" value="lambda repressor-like DNA-binding domains"/>
    <property type="match status" value="1"/>
</dbReference>
<accession>A0ABV9V861</accession>
<dbReference type="Proteomes" id="UP001595908">
    <property type="component" value="Unassembled WGS sequence"/>
</dbReference>
<dbReference type="InterPro" id="IPR010982">
    <property type="entry name" value="Lambda_DNA-bd_dom_sf"/>
</dbReference>
<dbReference type="EMBL" id="JBHSJE010000003">
    <property type="protein sequence ID" value="MFC4979453.1"/>
    <property type="molecule type" value="Genomic_DNA"/>
</dbReference>
<keyword evidence="3" id="KW-1185">Reference proteome</keyword>
<sequence>MDVRPAVDVHSAALTITCHSDSGMQNATRARIGAAIDELGYRPNLTARAMRTHRAGL</sequence>
<protein>
    <recommendedName>
        <fullName evidence="1">HTH lacI-type domain-containing protein</fullName>
    </recommendedName>
</protein>
<evidence type="ECO:0000259" key="1">
    <source>
        <dbReference type="PROSITE" id="PS50932"/>
    </source>
</evidence>
<feature type="domain" description="HTH lacI-type" evidence="1">
    <location>
        <begin position="27"/>
        <end position="52"/>
    </location>
</feature>
<organism evidence="2 3">
    <name type="scientific">Streptomyces atroolivaceus</name>
    <dbReference type="NCBI Taxonomy" id="66869"/>
    <lineage>
        <taxon>Bacteria</taxon>
        <taxon>Bacillati</taxon>
        <taxon>Actinomycetota</taxon>
        <taxon>Actinomycetes</taxon>
        <taxon>Kitasatosporales</taxon>
        <taxon>Streptomycetaceae</taxon>
        <taxon>Streptomyces</taxon>
    </lineage>
</organism>
<dbReference type="GeneID" id="96256943"/>
<evidence type="ECO:0000313" key="2">
    <source>
        <dbReference type="EMBL" id="MFC4979453.1"/>
    </source>
</evidence>
<name>A0ABV9V861_STRAZ</name>
<dbReference type="PROSITE" id="PS50932">
    <property type="entry name" value="HTH_LACI_2"/>
    <property type="match status" value="1"/>
</dbReference>
<gene>
    <name evidence="2" type="ORF">ACFPL4_13915</name>
</gene>
<reference evidence="3" key="1">
    <citation type="journal article" date="2019" name="Int. J. Syst. Evol. Microbiol.">
        <title>The Global Catalogue of Microorganisms (GCM) 10K type strain sequencing project: providing services to taxonomists for standard genome sequencing and annotation.</title>
        <authorList>
            <consortium name="The Broad Institute Genomics Platform"/>
            <consortium name="The Broad Institute Genome Sequencing Center for Infectious Disease"/>
            <person name="Wu L."/>
            <person name="Ma J."/>
        </authorList>
    </citation>
    <scope>NUCLEOTIDE SEQUENCE [LARGE SCALE GENOMIC DNA]</scope>
    <source>
        <strain evidence="3">ICMP 257</strain>
    </source>
</reference>